<evidence type="ECO:0000313" key="2">
    <source>
        <dbReference type="EMBL" id="MBP0456059.1"/>
    </source>
</evidence>
<keyword evidence="3" id="KW-1185">Reference proteome</keyword>
<comment type="caution">
    <text evidence="2">The sequence shown here is derived from an EMBL/GenBank/DDBJ whole genome shotgun (WGS) entry which is preliminary data.</text>
</comment>
<organism evidence="2 3">
    <name type="scientific">Streptomyces montanisoli</name>
    <dbReference type="NCBI Taxonomy" id="2798581"/>
    <lineage>
        <taxon>Bacteria</taxon>
        <taxon>Bacillati</taxon>
        <taxon>Actinomycetota</taxon>
        <taxon>Actinomycetes</taxon>
        <taxon>Kitasatosporales</taxon>
        <taxon>Streptomycetaceae</taxon>
        <taxon>Streptomyces</taxon>
    </lineage>
</organism>
<evidence type="ECO:0000256" key="1">
    <source>
        <dbReference type="SAM" id="MobiDB-lite"/>
    </source>
</evidence>
<gene>
    <name evidence="2" type="ORF">JFN87_00890</name>
</gene>
<accession>A0A940M4P1</accession>
<protein>
    <submittedName>
        <fullName evidence="2">Uncharacterized protein</fullName>
    </submittedName>
</protein>
<dbReference type="AlphaFoldDB" id="A0A940M4P1"/>
<evidence type="ECO:0000313" key="3">
    <source>
        <dbReference type="Proteomes" id="UP000670475"/>
    </source>
</evidence>
<feature type="region of interest" description="Disordered" evidence="1">
    <location>
        <begin position="113"/>
        <end position="158"/>
    </location>
</feature>
<dbReference type="Gene3D" id="1.10.645.10">
    <property type="entry name" value="Cytochrome-c3 Hydrogenase, chain B"/>
    <property type="match status" value="1"/>
</dbReference>
<dbReference type="Proteomes" id="UP000670475">
    <property type="component" value="Unassembled WGS sequence"/>
</dbReference>
<dbReference type="SUPFAM" id="SSF56770">
    <property type="entry name" value="HydA/Nqo6-like"/>
    <property type="match status" value="1"/>
</dbReference>
<proteinExistence type="predicted"/>
<reference evidence="2" key="1">
    <citation type="submission" date="2021-03" db="EMBL/GenBank/DDBJ databases">
        <title>Whole genome sequence of Streptomyces bomunensis MMS17-BM035.</title>
        <authorList>
            <person name="Lee J.H."/>
        </authorList>
    </citation>
    <scope>NUCLEOTIDE SEQUENCE</scope>
    <source>
        <strain evidence="2">MMS17-BM035</strain>
    </source>
</reference>
<name>A0A940M4P1_9ACTN</name>
<dbReference type="EMBL" id="JAGIQL010000002">
    <property type="protein sequence ID" value="MBP0456059.1"/>
    <property type="molecule type" value="Genomic_DNA"/>
</dbReference>
<dbReference type="InterPro" id="IPR029014">
    <property type="entry name" value="NiFe-Hase_large"/>
</dbReference>
<feature type="compositionally biased region" description="Basic and acidic residues" evidence="1">
    <location>
        <begin position="124"/>
        <end position="138"/>
    </location>
</feature>
<sequence length="413" mass="43364">MDVTAMSLRAAAARPRVLLTVLPGGTAARLAAERQLRLRDWPLAASPAQADLLLVAGPDCPGLRAPLERLWQDLPTPAARVSAPGADAVQAALDSGRAQLGSREGQLDRIRASAGAHRHGGRPAKGEEGPGGVHDGHGPHGHGGMEMPGGLSMAGVGEDRDGLTLDQLHLPLGPFLADWPSGLTVHLVLQGDVIQQANLADPIAPGGEGAAPFWAQPWIQADAGEPVTAGEAARRRSAAHLDSLSRLLSVAGWPAQTVVARRLRDDLLAGAPGPAMAPRLERFTRRVGRSRTLAWATRGIGELSTQGGKQAGVSGPAARAGGDVTDRYRQWLADIRRDLGRLDQPARLQAAEAEESPRGRWRAQHPPSAALVTVLPALLTGAELAAARLIVASLDPDMDELLPTRREVRAPHD</sequence>
<dbReference type="RefSeq" id="WP_209337844.1">
    <property type="nucleotide sequence ID" value="NZ_JAGIQL010000002.1"/>
</dbReference>